<evidence type="ECO:0000256" key="6">
    <source>
        <dbReference type="SAM" id="Phobius"/>
    </source>
</evidence>
<feature type="transmembrane region" description="Helical" evidence="6">
    <location>
        <begin position="153"/>
        <end position="170"/>
    </location>
</feature>
<sequence length="606" mass="69499">MRGVGQKVWRWLDWGSIWMLYIGFYGGFIWYCLSGSEMYQNGEFGVYPRHLRAGYMFGRKQDRSDLQWSALRRGFLPLFGFTVAYLALSALLRYFSSHAPAKVLYTRRIIFFAVSGLAFTFFLHGWRLVFPLLASLLCYLASTKLRGRKAGPALVWIVSVAFLVSGKYFGGFRPSSFSFFPLLQHAVQYADDHLYKGLYGWDTQFNLTLLRLISYAMDRHWFAQNKKEKDMPNSSSSSGSSEATGGGGGVNTAEMKERSETSPAHRGGGSGQSSNKDEDESGKEAKTRGDTTAKKNELRELMERDPPCIDCFSFLSFLAYILYPPLFIAGPIVTYNAFVNQLFHTGFGQAKTGLMLIVRALFWAFVLEVLLHFVYLYAVSVDRLWLLPGLSPFYVASTGYFTLNFMYIKFLSIWMYFRGFSHVDGVISPNNLIRCVNNNYTFTGFWRQWHASLNKWVLRYLYIPLGGKKSQWWSIWVIFFFIGVWHDLFLVWIAWAMLNCVFFTLEIGVLYAGYAYRNVLARIPMYEVVISWAGALNIFLLMIANLAILYGFGGTKLFLERMFLSDGGWKVFIAAVSSFYAGVRGMRAIRQREERMGLQSDDERRT</sequence>
<evidence type="ECO:0000256" key="3">
    <source>
        <dbReference type="ARBA" id="ARBA00022989"/>
    </source>
</evidence>
<keyword evidence="4 6" id="KW-0472">Membrane</keyword>
<protein>
    <submittedName>
        <fullName evidence="8">Uncharacterized protein</fullName>
    </submittedName>
</protein>
<dbReference type="PANTHER" id="PTHR13285:SF18">
    <property type="entry name" value="PROTEIN-CYSTEINE N-PALMITOYLTRANSFERASE RASP"/>
    <property type="match status" value="1"/>
</dbReference>
<evidence type="ECO:0000256" key="5">
    <source>
        <dbReference type="SAM" id="MobiDB-lite"/>
    </source>
</evidence>
<dbReference type="GO" id="GO:0016746">
    <property type="term" value="F:acyltransferase activity"/>
    <property type="evidence" value="ECO:0007669"/>
    <property type="project" value="TreeGrafter"/>
</dbReference>
<feature type="transmembrane region" description="Helical" evidence="6">
    <location>
        <begin position="108"/>
        <end position="141"/>
    </location>
</feature>
<feature type="transmembrane region" description="Helical" evidence="6">
    <location>
        <begin position="528"/>
        <end position="552"/>
    </location>
</feature>
<feature type="compositionally biased region" description="Low complexity" evidence="5">
    <location>
        <begin position="234"/>
        <end position="243"/>
    </location>
</feature>
<feature type="transmembrane region" description="Helical" evidence="6">
    <location>
        <begin position="356"/>
        <end position="378"/>
    </location>
</feature>
<dbReference type="EMBL" id="HBIB01045939">
    <property type="protein sequence ID" value="CAE0267818.1"/>
    <property type="molecule type" value="Transcribed_RNA"/>
</dbReference>
<evidence type="ECO:0000313" key="8">
    <source>
        <dbReference type="EMBL" id="CAE0267818.1"/>
    </source>
</evidence>
<dbReference type="GO" id="GO:0005783">
    <property type="term" value="C:endoplasmic reticulum"/>
    <property type="evidence" value="ECO:0007669"/>
    <property type="project" value="TreeGrafter"/>
</dbReference>
<dbReference type="InterPro" id="IPR051085">
    <property type="entry name" value="MB_O-acyltransferase"/>
</dbReference>
<evidence type="ECO:0000313" key="7">
    <source>
        <dbReference type="EMBL" id="CAE0267817.1"/>
    </source>
</evidence>
<dbReference type="PANTHER" id="PTHR13285">
    <property type="entry name" value="ACYLTRANSFERASE"/>
    <property type="match status" value="1"/>
</dbReference>
<feature type="transmembrane region" description="Helical" evidence="6">
    <location>
        <begin position="492"/>
        <end position="516"/>
    </location>
</feature>
<evidence type="ECO:0000256" key="4">
    <source>
        <dbReference type="ARBA" id="ARBA00023136"/>
    </source>
</evidence>
<proteinExistence type="predicted"/>
<feature type="transmembrane region" description="Helical" evidence="6">
    <location>
        <begin position="312"/>
        <end position="335"/>
    </location>
</feature>
<gene>
    <name evidence="7" type="ORF">PBIL07802_LOCUS30163</name>
    <name evidence="8" type="ORF">PBIL07802_LOCUS30164</name>
</gene>
<feature type="transmembrane region" description="Helical" evidence="6">
    <location>
        <begin position="567"/>
        <end position="586"/>
    </location>
</feature>
<feature type="transmembrane region" description="Helical" evidence="6">
    <location>
        <begin position="75"/>
        <end position="96"/>
    </location>
</feature>
<name>A0A7S3GIZ4_9EUKA</name>
<feature type="transmembrane region" description="Helical" evidence="6">
    <location>
        <begin position="384"/>
        <end position="408"/>
    </location>
</feature>
<evidence type="ECO:0000256" key="1">
    <source>
        <dbReference type="ARBA" id="ARBA00004141"/>
    </source>
</evidence>
<feature type="transmembrane region" description="Helical" evidence="6">
    <location>
        <begin position="470"/>
        <end position="486"/>
    </location>
</feature>
<dbReference type="Pfam" id="PF03062">
    <property type="entry name" value="MBOAT"/>
    <property type="match status" value="1"/>
</dbReference>
<dbReference type="GO" id="GO:0016020">
    <property type="term" value="C:membrane"/>
    <property type="evidence" value="ECO:0007669"/>
    <property type="project" value="UniProtKB-SubCell"/>
</dbReference>
<comment type="subcellular location">
    <subcellularLocation>
        <location evidence="1">Membrane</location>
        <topology evidence="1">Multi-pass membrane protein</topology>
    </subcellularLocation>
</comment>
<accession>A0A7S3GIZ4</accession>
<dbReference type="AlphaFoldDB" id="A0A7S3GIZ4"/>
<feature type="compositionally biased region" description="Basic and acidic residues" evidence="5">
    <location>
        <begin position="282"/>
        <end position="299"/>
    </location>
</feature>
<organism evidence="8">
    <name type="scientific">Palpitomonas bilix</name>
    <dbReference type="NCBI Taxonomy" id="652834"/>
    <lineage>
        <taxon>Eukaryota</taxon>
        <taxon>Eukaryota incertae sedis</taxon>
    </lineage>
</organism>
<evidence type="ECO:0000256" key="2">
    <source>
        <dbReference type="ARBA" id="ARBA00022692"/>
    </source>
</evidence>
<keyword evidence="2 6" id="KW-0812">Transmembrane</keyword>
<dbReference type="InterPro" id="IPR004299">
    <property type="entry name" value="MBOAT_fam"/>
</dbReference>
<feature type="transmembrane region" description="Helical" evidence="6">
    <location>
        <begin position="15"/>
        <end position="33"/>
    </location>
</feature>
<reference evidence="8" key="1">
    <citation type="submission" date="2021-01" db="EMBL/GenBank/DDBJ databases">
        <authorList>
            <person name="Corre E."/>
            <person name="Pelletier E."/>
            <person name="Niang G."/>
            <person name="Scheremetjew M."/>
            <person name="Finn R."/>
            <person name="Kale V."/>
            <person name="Holt S."/>
            <person name="Cochrane G."/>
            <person name="Meng A."/>
            <person name="Brown T."/>
            <person name="Cohen L."/>
        </authorList>
    </citation>
    <scope>NUCLEOTIDE SEQUENCE</scope>
    <source>
        <strain evidence="8">NIES-2562</strain>
    </source>
</reference>
<dbReference type="EMBL" id="HBIB01045938">
    <property type="protein sequence ID" value="CAE0267817.1"/>
    <property type="molecule type" value="Transcribed_RNA"/>
</dbReference>
<feature type="region of interest" description="Disordered" evidence="5">
    <location>
        <begin position="226"/>
        <end position="299"/>
    </location>
</feature>
<keyword evidence="3 6" id="KW-1133">Transmembrane helix</keyword>